<comment type="catalytic activity">
    <reaction evidence="7">
        <text>L-threonyl-[protein] + ATP = O-phospho-L-threonyl-[protein] + ADP + H(+)</text>
        <dbReference type="Rhea" id="RHEA:46608"/>
        <dbReference type="Rhea" id="RHEA-COMP:11060"/>
        <dbReference type="Rhea" id="RHEA-COMP:11605"/>
        <dbReference type="ChEBI" id="CHEBI:15378"/>
        <dbReference type="ChEBI" id="CHEBI:30013"/>
        <dbReference type="ChEBI" id="CHEBI:30616"/>
        <dbReference type="ChEBI" id="CHEBI:61977"/>
        <dbReference type="ChEBI" id="CHEBI:456216"/>
        <dbReference type="EC" id="2.7.11.1"/>
    </reaction>
</comment>
<dbReference type="PANTHER" id="PTHR43671:SF98">
    <property type="entry name" value="SERINE_THREONINE-PROTEIN KINASE NEK11"/>
    <property type="match status" value="1"/>
</dbReference>
<evidence type="ECO:0000256" key="6">
    <source>
        <dbReference type="ARBA" id="ARBA00022840"/>
    </source>
</evidence>
<dbReference type="Gene3D" id="3.30.200.20">
    <property type="entry name" value="Phosphorylase Kinase, domain 1"/>
    <property type="match status" value="1"/>
</dbReference>
<dbReference type="GeneID" id="54474373"/>
<dbReference type="EMBL" id="MU001634">
    <property type="protein sequence ID" value="KAF2484559.1"/>
    <property type="molecule type" value="Genomic_DNA"/>
</dbReference>
<sequence length="365" mass="40872">MASQRSSQHRRHQYVRDGDGFIESRQEAEFRLDDRYTRLSNLKASGDACCAVLKSETTGKLVVVKRVRLSAVQRANTDKTDTTSPCPVEAELLLLKLQPHPNIVRVYACEDHPSRPNKPLVYMEYCSGRDLLDQILKFQALGVEIPVIFSLHVLVGMGHALAYLHHGLRINETMDEVRMEENEPIIHGDIKPENIFLRFPGRQECGMPDVVLGDFGCAQLAEESYGVTGTESYESPEVLAVNQLKDEDPQAYLRAISGKIMTIKSDIYQLGLVLKLMASQVLFSSGADPLKMELPSKYDDENGFRAALVWLLQLNPQDRPECTLAAKTGFMHVVDDMRKARDTLFADLGPVESAYWRGASTTSAR</sequence>
<dbReference type="RefSeq" id="XP_033591128.1">
    <property type="nucleotide sequence ID" value="XM_033733371.1"/>
</dbReference>
<dbReference type="InterPro" id="IPR050660">
    <property type="entry name" value="NEK_Ser/Thr_kinase"/>
</dbReference>
<protein>
    <recommendedName>
        <fullName evidence="1">non-specific serine/threonine protein kinase</fullName>
        <ecNumber evidence="1">2.7.11.1</ecNumber>
    </recommendedName>
</protein>
<evidence type="ECO:0000256" key="7">
    <source>
        <dbReference type="ARBA" id="ARBA00047899"/>
    </source>
</evidence>
<dbReference type="SUPFAM" id="SSF56112">
    <property type="entry name" value="Protein kinase-like (PK-like)"/>
    <property type="match status" value="1"/>
</dbReference>
<evidence type="ECO:0000256" key="2">
    <source>
        <dbReference type="ARBA" id="ARBA00022527"/>
    </source>
</evidence>
<dbReference type="AlphaFoldDB" id="A0A6A6PXW7"/>
<dbReference type="Proteomes" id="UP000799767">
    <property type="component" value="Unassembled WGS sequence"/>
</dbReference>
<evidence type="ECO:0000313" key="10">
    <source>
        <dbReference type="EMBL" id="KAF2484559.1"/>
    </source>
</evidence>
<dbReference type="EC" id="2.7.11.1" evidence="1"/>
<dbReference type="OrthoDB" id="310217at2759"/>
<evidence type="ECO:0000256" key="8">
    <source>
        <dbReference type="ARBA" id="ARBA00048679"/>
    </source>
</evidence>
<dbReference type="SMART" id="SM00220">
    <property type="entry name" value="S_TKc"/>
    <property type="match status" value="1"/>
</dbReference>
<keyword evidence="4" id="KW-0547">Nucleotide-binding</keyword>
<dbReference type="PANTHER" id="PTHR43671">
    <property type="entry name" value="SERINE/THREONINE-PROTEIN KINASE NEK"/>
    <property type="match status" value="1"/>
</dbReference>
<organism evidence="10 11">
    <name type="scientific">Neohortaea acidophila</name>
    <dbReference type="NCBI Taxonomy" id="245834"/>
    <lineage>
        <taxon>Eukaryota</taxon>
        <taxon>Fungi</taxon>
        <taxon>Dikarya</taxon>
        <taxon>Ascomycota</taxon>
        <taxon>Pezizomycotina</taxon>
        <taxon>Dothideomycetes</taxon>
        <taxon>Dothideomycetidae</taxon>
        <taxon>Mycosphaerellales</taxon>
        <taxon>Teratosphaeriaceae</taxon>
        <taxon>Neohortaea</taxon>
    </lineage>
</organism>
<dbReference type="GO" id="GO:0005524">
    <property type="term" value="F:ATP binding"/>
    <property type="evidence" value="ECO:0007669"/>
    <property type="project" value="UniProtKB-KW"/>
</dbReference>
<dbReference type="InterPro" id="IPR011009">
    <property type="entry name" value="Kinase-like_dom_sf"/>
</dbReference>
<proteinExistence type="predicted"/>
<reference evidence="10" key="1">
    <citation type="journal article" date="2020" name="Stud. Mycol.">
        <title>101 Dothideomycetes genomes: a test case for predicting lifestyles and emergence of pathogens.</title>
        <authorList>
            <person name="Haridas S."/>
            <person name="Albert R."/>
            <person name="Binder M."/>
            <person name="Bloem J."/>
            <person name="Labutti K."/>
            <person name="Salamov A."/>
            <person name="Andreopoulos B."/>
            <person name="Baker S."/>
            <person name="Barry K."/>
            <person name="Bills G."/>
            <person name="Bluhm B."/>
            <person name="Cannon C."/>
            <person name="Castanera R."/>
            <person name="Culley D."/>
            <person name="Daum C."/>
            <person name="Ezra D."/>
            <person name="Gonzalez J."/>
            <person name="Henrissat B."/>
            <person name="Kuo A."/>
            <person name="Liang C."/>
            <person name="Lipzen A."/>
            <person name="Lutzoni F."/>
            <person name="Magnuson J."/>
            <person name="Mondo S."/>
            <person name="Nolan M."/>
            <person name="Ohm R."/>
            <person name="Pangilinan J."/>
            <person name="Park H.-J."/>
            <person name="Ramirez L."/>
            <person name="Alfaro M."/>
            <person name="Sun H."/>
            <person name="Tritt A."/>
            <person name="Yoshinaga Y."/>
            <person name="Zwiers L.-H."/>
            <person name="Turgeon B."/>
            <person name="Goodwin S."/>
            <person name="Spatafora J."/>
            <person name="Crous P."/>
            <person name="Grigoriev I."/>
        </authorList>
    </citation>
    <scope>NUCLEOTIDE SEQUENCE</scope>
    <source>
        <strain evidence="10">CBS 113389</strain>
    </source>
</reference>
<dbReference type="PROSITE" id="PS50011">
    <property type="entry name" value="PROTEIN_KINASE_DOM"/>
    <property type="match status" value="1"/>
</dbReference>
<keyword evidence="6" id="KW-0067">ATP-binding</keyword>
<accession>A0A6A6PXW7</accession>
<evidence type="ECO:0000256" key="5">
    <source>
        <dbReference type="ARBA" id="ARBA00022777"/>
    </source>
</evidence>
<evidence type="ECO:0000313" key="11">
    <source>
        <dbReference type="Proteomes" id="UP000799767"/>
    </source>
</evidence>
<name>A0A6A6PXW7_9PEZI</name>
<dbReference type="InterPro" id="IPR000719">
    <property type="entry name" value="Prot_kinase_dom"/>
</dbReference>
<dbReference type="Pfam" id="PF00069">
    <property type="entry name" value="Pkinase"/>
    <property type="match status" value="1"/>
</dbReference>
<dbReference type="GO" id="GO:0005634">
    <property type="term" value="C:nucleus"/>
    <property type="evidence" value="ECO:0007669"/>
    <property type="project" value="TreeGrafter"/>
</dbReference>
<feature type="domain" description="Protein kinase" evidence="9">
    <location>
        <begin position="36"/>
        <end position="331"/>
    </location>
</feature>
<evidence type="ECO:0000256" key="4">
    <source>
        <dbReference type="ARBA" id="ARBA00022741"/>
    </source>
</evidence>
<evidence type="ECO:0000259" key="9">
    <source>
        <dbReference type="PROSITE" id="PS50011"/>
    </source>
</evidence>
<dbReference type="CDD" id="cd00180">
    <property type="entry name" value="PKc"/>
    <property type="match status" value="1"/>
</dbReference>
<keyword evidence="3" id="KW-0808">Transferase</keyword>
<comment type="catalytic activity">
    <reaction evidence="8">
        <text>L-seryl-[protein] + ATP = O-phospho-L-seryl-[protein] + ADP + H(+)</text>
        <dbReference type="Rhea" id="RHEA:17989"/>
        <dbReference type="Rhea" id="RHEA-COMP:9863"/>
        <dbReference type="Rhea" id="RHEA-COMP:11604"/>
        <dbReference type="ChEBI" id="CHEBI:15378"/>
        <dbReference type="ChEBI" id="CHEBI:29999"/>
        <dbReference type="ChEBI" id="CHEBI:30616"/>
        <dbReference type="ChEBI" id="CHEBI:83421"/>
        <dbReference type="ChEBI" id="CHEBI:456216"/>
        <dbReference type="EC" id="2.7.11.1"/>
    </reaction>
</comment>
<dbReference type="PROSITE" id="PS00108">
    <property type="entry name" value="PROTEIN_KINASE_ST"/>
    <property type="match status" value="1"/>
</dbReference>
<evidence type="ECO:0000256" key="1">
    <source>
        <dbReference type="ARBA" id="ARBA00012513"/>
    </source>
</evidence>
<keyword evidence="11" id="KW-1185">Reference proteome</keyword>
<evidence type="ECO:0000256" key="3">
    <source>
        <dbReference type="ARBA" id="ARBA00022679"/>
    </source>
</evidence>
<dbReference type="GO" id="GO:0004674">
    <property type="term" value="F:protein serine/threonine kinase activity"/>
    <property type="evidence" value="ECO:0007669"/>
    <property type="project" value="UniProtKB-KW"/>
</dbReference>
<dbReference type="InterPro" id="IPR008271">
    <property type="entry name" value="Ser/Thr_kinase_AS"/>
</dbReference>
<keyword evidence="5 10" id="KW-0418">Kinase</keyword>
<dbReference type="Gene3D" id="1.10.510.10">
    <property type="entry name" value="Transferase(Phosphotransferase) domain 1"/>
    <property type="match status" value="1"/>
</dbReference>
<gene>
    <name evidence="10" type="ORF">BDY17DRAFT_295881</name>
</gene>
<keyword evidence="2" id="KW-0723">Serine/threonine-protein kinase</keyword>